<evidence type="ECO:0000313" key="4">
    <source>
        <dbReference type="Proteomes" id="UP001321700"/>
    </source>
</evidence>
<proteinExistence type="inferred from homology"/>
<dbReference type="Proteomes" id="UP001321700">
    <property type="component" value="Unassembled WGS sequence"/>
</dbReference>
<organism evidence="3 4">
    <name type="scientific">Rhodoferax potami</name>
    <dbReference type="NCBI Taxonomy" id="3068338"/>
    <lineage>
        <taxon>Bacteria</taxon>
        <taxon>Pseudomonadati</taxon>
        <taxon>Pseudomonadota</taxon>
        <taxon>Betaproteobacteria</taxon>
        <taxon>Burkholderiales</taxon>
        <taxon>Comamonadaceae</taxon>
        <taxon>Rhodoferax</taxon>
    </lineage>
</organism>
<name>A0ABU3KNM0_9BURK</name>
<dbReference type="InterPro" id="IPR005064">
    <property type="entry name" value="BUG"/>
</dbReference>
<keyword evidence="4" id="KW-1185">Reference proteome</keyword>
<dbReference type="Gene3D" id="3.40.190.150">
    <property type="entry name" value="Bordetella uptake gene, domain 1"/>
    <property type="match status" value="1"/>
</dbReference>
<dbReference type="PANTHER" id="PTHR42928">
    <property type="entry name" value="TRICARBOXYLATE-BINDING PROTEIN"/>
    <property type="match status" value="1"/>
</dbReference>
<dbReference type="InterPro" id="IPR042100">
    <property type="entry name" value="Bug_dom1"/>
</dbReference>
<evidence type="ECO:0000256" key="2">
    <source>
        <dbReference type="SAM" id="SignalP"/>
    </source>
</evidence>
<dbReference type="Gene3D" id="3.40.190.10">
    <property type="entry name" value="Periplasmic binding protein-like II"/>
    <property type="match status" value="1"/>
</dbReference>
<protein>
    <submittedName>
        <fullName evidence="3">Tripartite tricarboxylate transporter substrate-binding protein</fullName>
    </submittedName>
</protein>
<gene>
    <name evidence="3" type="ORF">RAE19_11760</name>
</gene>
<feature type="signal peptide" evidence="2">
    <location>
        <begin position="1"/>
        <end position="27"/>
    </location>
</feature>
<keyword evidence="2" id="KW-0732">Signal</keyword>
<dbReference type="RefSeq" id="WP_313875060.1">
    <property type="nucleotide sequence ID" value="NZ_JAVBIK010000001.1"/>
</dbReference>
<dbReference type="SUPFAM" id="SSF53850">
    <property type="entry name" value="Periplasmic binding protein-like II"/>
    <property type="match status" value="1"/>
</dbReference>
<accession>A0ABU3KNM0</accession>
<dbReference type="EMBL" id="JAVBIK010000001">
    <property type="protein sequence ID" value="MDT7519379.1"/>
    <property type="molecule type" value="Genomic_DNA"/>
</dbReference>
<evidence type="ECO:0000256" key="1">
    <source>
        <dbReference type="ARBA" id="ARBA00006987"/>
    </source>
</evidence>
<dbReference type="Pfam" id="PF03401">
    <property type="entry name" value="TctC"/>
    <property type="match status" value="1"/>
</dbReference>
<reference evidence="3 4" key="1">
    <citation type="submission" date="2023-08" db="EMBL/GenBank/DDBJ databases">
        <title>Rhodoferax potami sp. nov. and Rhodoferax mekongensis sp. nov., isolated from the Mekong River in Thailand.</title>
        <authorList>
            <person name="Kitikhun S."/>
            <person name="Charoenyingcharoen P."/>
            <person name="Siriarchawattana P."/>
            <person name="Likhitrattanapisal S."/>
            <person name="Nilsakha T."/>
            <person name="Chanpet A."/>
            <person name="Rattanawaree P."/>
            <person name="Ingsriswang S."/>
        </authorList>
    </citation>
    <scope>NUCLEOTIDE SEQUENCE [LARGE SCALE GENOMIC DNA]</scope>
    <source>
        <strain evidence="3 4">TBRC 17660</strain>
    </source>
</reference>
<evidence type="ECO:0000313" key="3">
    <source>
        <dbReference type="EMBL" id="MDT7519379.1"/>
    </source>
</evidence>
<sequence length="336" mass="34948">MHLINRRTLLAQWAAGSTLMAATASFAQTAKVVGAKTAPVSKLSQKLRIVIPANAGGGWDQTGRALGSALLATGSVDNIEYENKGGKGGTLGLAYYAEKYAADPHTLIMGGTVMVGAVALQKPAVDMAVLAPLARLTSDYLVMVVAANSPIKTATDLSAAMKASLKAVPVAGGSAGGVDHIFAGVFARSAGANPEDLVYLPFAGGTEVAAAVLSGKAAIGVSGFSEFSAQIASGQLRAIGVSSRKSSFGIPSMRDQGLQLDMANWRGVFTGQAVPVARKSAMVEAIRLATQHEEWKATLKQNRWDASWLAGKDFYSQIDFDLTTARVMVHLLKLKA</sequence>
<dbReference type="PIRSF" id="PIRSF017082">
    <property type="entry name" value="YflP"/>
    <property type="match status" value="1"/>
</dbReference>
<comment type="caution">
    <text evidence="3">The sequence shown here is derived from an EMBL/GenBank/DDBJ whole genome shotgun (WGS) entry which is preliminary data.</text>
</comment>
<feature type="chain" id="PRO_5046707696" evidence="2">
    <location>
        <begin position="28"/>
        <end position="336"/>
    </location>
</feature>
<comment type="similarity">
    <text evidence="1">Belongs to the UPF0065 (bug) family.</text>
</comment>
<dbReference type="PANTHER" id="PTHR42928:SF3">
    <property type="entry name" value="UPF0065 PROTEIN YFLP"/>
    <property type="match status" value="1"/>
</dbReference>